<proteinExistence type="predicted"/>
<dbReference type="InterPro" id="IPR048981">
    <property type="entry name" value="AP5B1_C"/>
</dbReference>
<evidence type="ECO:0000259" key="2">
    <source>
        <dbReference type="Pfam" id="PF21590"/>
    </source>
</evidence>
<dbReference type="SUPFAM" id="SSF48371">
    <property type="entry name" value="ARM repeat"/>
    <property type="match status" value="1"/>
</dbReference>
<dbReference type="Pfam" id="PF21590">
    <property type="entry name" value="AP5B1_C"/>
    <property type="match status" value="1"/>
</dbReference>
<organism evidence="3 4">
    <name type="scientific">Taxus chinensis</name>
    <name type="common">Chinese yew</name>
    <name type="synonym">Taxus wallichiana var. chinensis</name>
    <dbReference type="NCBI Taxonomy" id="29808"/>
    <lineage>
        <taxon>Eukaryota</taxon>
        <taxon>Viridiplantae</taxon>
        <taxon>Streptophyta</taxon>
        <taxon>Embryophyta</taxon>
        <taxon>Tracheophyta</taxon>
        <taxon>Spermatophyta</taxon>
        <taxon>Pinopsida</taxon>
        <taxon>Pinidae</taxon>
        <taxon>Conifers II</taxon>
        <taxon>Cupressales</taxon>
        <taxon>Taxaceae</taxon>
        <taxon>Taxus</taxon>
    </lineage>
</organism>
<dbReference type="Proteomes" id="UP000824469">
    <property type="component" value="Unassembled WGS sequence"/>
</dbReference>
<dbReference type="InterPro" id="IPR016024">
    <property type="entry name" value="ARM-type_fold"/>
</dbReference>
<evidence type="ECO:0000313" key="3">
    <source>
        <dbReference type="EMBL" id="KAH9307738.1"/>
    </source>
</evidence>
<dbReference type="EMBL" id="JAHRHJ020000007">
    <property type="protein sequence ID" value="KAH9307738.1"/>
    <property type="molecule type" value="Genomic_DNA"/>
</dbReference>
<keyword evidence="4" id="KW-1185">Reference proteome</keyword>
<comment type="caution">
    <text evidence="3">The sequence shown here is derived from an EMBL/GenBank/DDBJ whole genome shotgun (WGS) entry which is preliminary data.</text>
</comment>
<evidence type="ECO:0000259" key="1">
    <source>
        <dbReference type="Pfam" id="PF21588"/>
    </source>
</evidence>
<accession>A0AA38FRT4</accession>
<dbReference type="Pfam" id="PF21588">
    <property type="entry name" value="AP5B1_middle"/>
    <property type="match status" value="2"/>
</dbReference>
<dbReference type="GO" id="GO:0016197">
    <property type="term" value="P:endosomal transport"/>
    <property type="evidence" value="ECO:0007669"/>
    <property type="project" value="InterPro"/>
</dbReference>
<feature type="domain" description="AP5B1 C-terminal" evidence="2">
    <location>
        <begin position="1131"/>
        <end position="1177"/>
    </location>
</feature>
<reference evidence="3 4" key="1">
    <citation type="journal article" date="2021" name="Nat. Plants">
        <title>The Taxus genome provides insights into paclitaxel biosynthesis.</title>
        <authorList>
            <person name="Xiong X."/>
            <person name="Gou J."/>
            <person name="Liao Q."/>
            <person name="Li Y."/>
            <person name="Zhou Q."/>
            <person name="Bi G."/>
            <person name="Li C."/>
            <person name="Du R."/>
            <person name="Wang X."/>
            <person name="Sun T."/>
            <person name="Guo L."/>
            <person name="Liang H."/>
            <person name="Lu P."/>
            <person name="Wu Y."/>
            <person name="Zhang Z."/>
            <person name="Ro D.K."/>
            <person name="Shang Y."/>
            <person name="Huang S."/>
            <person name="Yan J."/>
        </authorList>
    </citation>
    <scope>NUCLEOTIDE SEQUENCE [LARGE SCALE GENOMIC DNA]</scope>
    <source>
        <strain evidence="3">Ta-2019</strain>
    </source>
</reference>
<feature type="domain" description="AP5B1 middle" evidence="1">
    <location>
        <begin position="500"/>
        <end position="670"/>
    </location>
</feature>
<name>A0AA38FRT4_TAXCH</name>
<dbReference type="PANTHER" id="PTHR34033:SF1">
    <property type="entry name" value="AP-5 COMPLEX SUBUNIT BETA-1"/>
    <property type="match status" value="1"/>
</dbReference>
<sequence>MEKVGKQLSGQDWELMIDAFQSGSQQKWLSQYPGLAILELALYTVVKKDYNFPLKSQLITFVEENAGVLIADGDADEGLGSVVEALKAIVQGPADGVMVTYALKEQIMVAATSVMIVADSLHRATHHLEALVELLVGVINRPNHGVDRQARAIACECLRQLEKAYPCLLYAYAGHLLLLCQSERTHAAQGYILLLTMVIHNLACHMYNSSARVSGLATSILSTSVPWVPFNVPPFLAASAPGEERTSIPCRELAPINRKEFHRVVAFFLERPQILTACGMLEFVSDLINVAVALELQASLLKVQFSGLIYSYNPILCHIVLMVYTHFVDAFDGEEKNIFRRLLLISKEASQPLFPRLLAIHWMLGLENLLLKKNGRSMLVSMASGLYPPVFDPLSLKAIKLDALAYCAINFDLSLKEGLHYPTSRPLELSVTEIGGHASVAVGEVTAGKLFNDGLACVSSFRWLPPWSTETRLAFRMLHRFLTVATPHPATDEESISLYTKSALFDTLQSLLVKAALELQKLVPNILSLIDRLLHCDSHRVLGECLLQIFNDHLLSKLVPDRRLSAYFPIFDRIAESSCIPPCSLLELLTLYSGTLVKNYDPETLSKSWSRGSKVLGICRTVLMHHHSSRVFLVLSRLLAFLCRFYPDLEIRDSARIYLRMLICIPGNKLRHILSLGDQLPDDSSAPQLSSFFRSPSPRAPRNVKQKLSAYIHLSRVTPLIVKQSWSLVIVNSDICEEIDSSSVVNMNLEEPSMAIGEPKEGTDIEGIPNDGVTRGPELLRVMDSKVSEMLGILRRHFAVVPDVRHGPGLKVNVHCKLSFDSEGMFPPGQNDSFRNPQLNSDDSWPALYAIVIKFSSSGQYGSIPSIHIPFLMGEPPRKNESHFSSKSEEEKLILVHVQDGSARGEGADRKIRADNNEKNKWSRNMDEDKEPFQESVMIELEPKEPVPALIDALIEASGEAGQSIRGQLQSIPVGIEDLFMKSPVPSDVQEDEIADYFFNLFNALWEACESPVKIGRETFLLRGSKGVTAIHGTGSVKLLETRSDRVIDAAEHFLAPFIVAVSGDQLVNIVKDNSIVKDVVWKDEKSHFSDEEISNSPGHSLGQEGPLQLKYLQDAPNVDDSLEISRRHIGCFFILIFLPPRFHLLLKMEVSDFSTLVRIRTDHWPCLAYVDEFLEALAIK</sequence>
<dbReference type="PANTHER" id="PTHR34033">
    <property type="entry name" value="AP-5 COMPLEX SUBUNIT BETA-1"/>
    <property type="match status" value="1"/>
</dbReference>
<feature type="domain" description="AP5B1 middle" evidence="1">
    <location>
        <begin position="259"/>
        <end position="405"/>
    </location>
</feature>
<dbReference type="GO" id="GO:0030119">
    <property type="term" value="C:AP-type membrane coat adaptor complex"/>
    <property type="evidence" value="ECO:0007669"/>
    <property type="project" value="TreeGrafter"/>
</dbReference>
<gene>
    <name evidence="3" type="ORF">KI387_035649</name>
</gene>
<protein>
    <recommendedName>
        <fullName evidence="5">AP-5 complex subunit beta-1</fullName>
    </recommendedName>
</protein>
<dbReference type="AlphaFoldDB" id="A0AA38FRT4"/>
<dbReference type="InterPro" id="IPR048979">
    <property type="entry name" value="AP5B1_middle"/>
</dbReference>
<dbReference type="InterPro" id="IPR038741">
    <property type="entry name" value="AP5B1"/>
</dbReference>
<evidence type="ECO:0000313" key="4">
    <source>
        <dbReference type="Proteomes" id="UP000824469"/>
    </source>
</evidence>
<evidence type="ECO:0008006" key="5">
    <source>
        <dbReference type="Google" id="ProtNLM"/>
    </source>
</evidence>
<dbReference type="OMA" id="SEPFNHA"/>